<dbReference type="SMART" id="SM00028">
    <property type="entry name" value="TPR"/>
    <property type="match status" value="4"/>
</dbReference>
<dbReference type="Pfam" id="PF13424">
    <property type="entry name" value="TPR_12"/>
    <property type="match status" value="2"/>
</dbReference>
<dbReference type="InterPro" id="IPR010982">
    <property type="entry name" value="Lambda_DNA-bd_dom_sf"/>
</dbReference>
<dbReference type="RefSeq" id="WP_106187650.1">
    <property type="nucleotide sequence ID" value="NZ_PVTF01000004.1"/>
</dbReference>
<dbReference type="InterPro" id="IPR027417">
    <property type="entry name" value="P-loop_NTPase"/>
</dbReference>
<gene>
    <name evidence="2" type="ORF">CLV43_10442</name>
</gene>
<evidence type="ECO:0000313" key="2">
    <source>
        <dbReference type="EMBL" id="PRY42212.1"/>
    </source>
</evidence>
<dbReference type="InterPro" id="IPR003593">
    <property type="entry name" value="AAA+_ATPase"/>
</dbReference>
<dbReference type="SMART" id="SM00530">
    <property type="entry name" value="HTH_XRE"/>
    <property type="match status" value="1"/>
</dbReference>
<dbReference type="PROSITE" id="PS50943">
    <property type="entry name" value="HTH_CROC1"/>
    <property type="match status" value="1"/>
</dbReference>
<proteinExistence type="predicted"/>
<dbReference type="CDD" id="cd00093">
    <property type="entry name" value="HTH_XRE"/>
    <property type="match status" value="1"/>
</dbReference>
<dbReference type="SMART" id="SM00382">
    <property type="entry name" value="AAA"/>
    <property type="match status" value="1"/>
</dbReference>
<dbReference type="PRINTS" id="PR00364">
    <property type="entry name" value="DISEASERSIST"/>
</dbReference>
<comment type="caution">
    <text evidence="2">The sequence shown here is derived from an EMBL/GenBank/DDBJ whole genome shotgun (WGS) entry which is preliminary data.</text>
</comment>
<dbReference type="Proteomes" id="UP000239494">
    <property type="component" value="Unassembled WGS sequence"/>
</dbReference>
<dbReference type="GO" id="GO:0043531">
    <property type="term" value="F:ADP binding"/>
    <property type="evidence" value="ECO:0007669"/>
    <property type="project" value="InterPro"/>
</dbReference>
<evidence type="ECO:0000259" key="1">
    <source>
        <dbReference type="PROSITE" id="PS50943"/>
    </source>
</evidence>
<dbReference type="InterPro" id="IPR049945">
    <property type="entry name" value="AAA_22"/>
</dbReference>
<evidence type="ECO:0000313" key="3">
    <source>
        <dbReference type="Proteomes" id="UP000239494"/>
    </source>
</evidence>
<organism evidence="2 3">
    <name type="scientific">Umezawaea tangerina</name>
    <dbReference type="NCBI Taxonomy" id="84725"/>
    <lineage>
        <taxon>Bacteria</taxon>
        <taxon>Bacillati</taxon>
        <taxon>Actinomycetota</taxon>
        <taxon>Actinomycetes</taxon>
        <taxon>Pseudonocardiales</taxon>
        <taxon>Pseudonocardiaceae</taxon>
        <taxon>Umezawaea</taxon>
    </lineage>
</organism>
<protein>
    <submittedName>
        <fullName evidence="2">Tetratricopeptide repeat protein</fullName>
    </submittedName>
</protein>
<feature type="domain" description="HTH cro/C1-type" evidence="1">
    <location>
        <begin position="9"/>
        <end position="64"/>
    </location>
</feature>
<dbReference type="GO" id="GO:0003677">
    <property type="term" value="F:DNA binding"/>
    <property type="evidence" value="ECO:0007669"/>
    <property type="project" value="InterPro"/>
</dbReference>
<dbReference type="EMBL" id="PVTF01000004">
    <property type="protein sequence ID" value="PRY42212.1"/>
    <property type="molecule type" value="Genomic_DNA"/>
</dbReference>
<dbReference type="InterPro" id="IPR001387">
    <property type="entry name" value="Cro/C1-type_HTH"/>
</dbReference>
<dbReference type="Gene3D" id="3.40.50.300">
    <property type="entry name" value="P-loop containing nucleotide triphosphate hydrolases"/>
    <property type="match status" value="1"/>
</dbReference>
<keyword evidence="3" id="KW-1185">Reference proteome</keyword>
<dbReference type="OrthoDB" id="7628974at2"/>
<name>A0A2T0T955_9PSEU</name>
<dbReference type="PANTHER" id="PTHR47691:SF3">
    <property type="entry name" value="HTH-TYPE TRANSCRIPTIONAL REGULATOR RV0890C-RELATED"/>
    <property type="match status" value="1"/>
</dbReference>
<dbReference type="Gene3D" id="1.10.260.40">
    <property type="entry name" value="lambda repressor-like DNA-binding domains"/>
    <property type="match status" value="1"/>
</dbReference>
<dbReference type="PANTHER" id="PTHR47691">
    <property type="entry name" value="REGULATOR-RELATED"/>
    <property type="match status" value="1"/>
</dbReference>
<dbReference type="InterPro" id="IPR011990">
    <property type="entry name" value="TPR-like_helical_dom_sf"/>
</dbReference>
<dbReference type="SUPFAM" id="SSF47413">
    <property type="entry name" value="lambda repressor-like DNA-binding domains"/>
    <property type="match status" value="1"/>
</dbReference>
<dbReference type="SUPFAM" id="SSF52540">
    <property type="entry name" value="P-loop containing nucleoside triphosphate hydrolases"/>
    <property type="match status" value="1"/>
</dbReference>
<dbReference type="Pfam" id="PF13401">
    <property type="entry name" value="AAA_22"/>
    <property type="match status" value="1"/>
</dbReference>
<dbReference type="Pfam" id="PF13560">
    <property type="entry name" value="HTH_31"/>
    <property type="match status" value="1"/>
</dbReference>
<dbReference type="AlphaFoldDB" id="A0A2T0T955"/>
<reference evidence="2 3" key="1">
    <citation type="submission" date="2018-03" db="EMBL/GenBank/DDBJ databases">
        <title>Genomic Encyclopedia of Archaeal and Bacterial Type Strains, Phase II (KMG-II): from individual species to whole genera.</title>
        <authorList>
            <person name="Goeker M."/>
        </authorList>
    </citation>
    <scope>NUCLEOTIDE SEQUENCE [LARGE SCALE GENOMIC DNA]</scope>
    <source>
        <strain evidence="2 3">DSM 44720</strain>
    </source>
</reference>
<dbReference type="SUPFAM" id="SSF48452">
    <property type="entry name" value="TPR-like"/>
    <property type="match status" value="1"/>
</dbReference>
<sequence>MSTTFGDLLRTHRVRSALTQEELAAGSGVSVRAISDMERGRAKGPQRRTVEALAVVLGLDGPELRALLDTAKAGRMRHQVAAAPWALPPDVPDLTGRDEELRLLAAAATAGRQTEVVVVHGPPGAGKTTVAVHLAYQLAERFPDGCLFVNLRGMDARPVSPGEVMHKVLRTLGVTDERIPSREDERAELYRAELRSRSTALVLDNAADEAQVRPLLATGSGSLVLITSRQTLGGLEAGTRLALDVLSGNESVRLLGAIAGAHRVAAERAAAERVAELCGHLPLALRIAGNRLASRPRWTLGHLAEQLGDESRRLTALTAGDLRVRAAFLMSYQQLGPVAALVFRRMSLVPGGDVGPDLVAMAAGVDPLVAEETLEDLVDASLVEASGTAGRYVFHDLVRVFARERLAADESAAVVDEARWRTIDWLLREARTSARAFGPDASPEDHERAATWLRRETGHWIGALRLAHAAERHRTVLDVATAMHWYSDQRGDGALWHEVFRYGVDAARVLGSRRDEAVQLNFLCWTLSVLLDEQEAALVVHHEALAAAVDCGDVKEQAWAVYYRSAIERRQGRLEESRTFAERAVEWFEAAGDPLATQFALSNLGIVLHQFGRYAESAEVHRRCVAFHRARVALRPDGHDRESVALNLLRLAADLTALRDWDAAREACEEALGLARATGARHTEADTLVQLGAALHGQGDAAGAADRLREAVAMTDELRTTALVEMLILLGTVLDDLGETDESRAYRLRALDICDRSQTIATRALGAELRRAMETPSSVRSDGHA</sequence>
<dbReference type="InterPro" id="IPR019734">
    <property type="entry name" value="TPR_rpt"/>
</dbReference>
<accession>A0A2T0T955</accession>
<dbReference type="Gene3D" id="1.25.40.10">
    <property type="entry name" value="Tetratricopeptide repeat domain"/>
    <property type="match status" value="1"/>
</dbReference>